<proteinExistence type="predicted"/>
<reference evidence="2 3" key="1">
    <citation type="submission" date="2012-10" db="EMBL/GenBank/DDBJ databases">
        <title>Genome sequence of Variovorax paradoxus B4.</title>
        <authorList>
            <person name="Schuldes J."/>
            <person name="Brandt U."/>
            <person name="Hiessl S."/>
            <person name="Wuebbeler J.H."/>
            <person name="Thuermer A."/>
            <person name="Steinbuechel A."/>
            <person name="Daniel R."/>
        </authorList>
    </citation>
    <scope>NUCLEOTIDE SEQUENCE [LARGE SCALE GENOMIC DNA]</scope>
    <source>
        <strain evidence="2 3">B4</strain>
    </source>
</reference>
<dbReference type="OrthoDB" id="8420189at2"/>
<dbReference type="Proteomes" id="UP000016223">
    <property type="component" value="Chromosome 1"/>
</dbReference>
<dbReference type="AlphaFoldDB" id="T1XGW6"/>
<organism evidence="2 3">
    <name type="scientific">Variovorax paradoxus B4</name>
    <dbReference type="NCBI Taxonomy" id="1246301"/>
    <lineage>
        <taxon>Bacteria</taxon>
        <taxon>Pseudomonadati</taxon>
        <taxon>Pseudomonadota</taxon>
        <taxon>Betaproteobacteria</taxon>
        <taxon>Burkholderiales</taxon>
        <taxon>Comamonadaceae</taxon>
        <taxon>Variovorax</taxon>
    </lineage>
</organism>
<protein>
    <recommendedName>
        <fullName evidence="4">Transmembrane protein</fullName>
    </recommendedName>
</protein>
<evidence type="ECO:0000313" key="2">
    <source>
        <dbReference type="EMBL" id="AGU51761.1"/>
    </source>
</evidence>
<dbReference type="HOGENOM" id="CLU_2358865_0_0_4"/>
<evidence type="ECO:0008006" key="4">
    <source>
        <dbReference type="Google" id="ProtNLM"/>
    </source>
</evidence>
<feature type="transmembrane region" description="Helical" evidence="1">
    <location>
        <begin position="72"/>
        <end position="91"/>
    </location>
</feature>
<feature type="transmembrane region" description="Helical" evidence="1">
    <location>
        <begin position="7"/>
        <end position="40"/>
    </location>
</feature>
<dbReference type="EMBL" id="CP003911">
    <property type="protein sequence ID" value="AGU51761.1"/>
    <property type="molecule type" value="Genomic_DNA"/>
</dbReference>
<accession>T1XGW6</accession>
<dbReference type="KEGG" id="vpd:VAPA_1c46940"/>
<name>T1XGW6_VARPD</name>
<gene>
    <name evidence="2" type="ORF">VAPA_1c46940</name>
</gene>
<sequence length="96" mass="10527">MPSNPEIVVSIVAGVFLLIFGEAIANIFGLLVFAILTLGFIRVQGPEDRERVFPWHGFARNEAGKLLVQTEMAGGIGMITGIAVCVFLWRYGVFTR</sequence>
<keyword evidence="1" id="KW-0812">Transmembrane</keyword>
<evidence type="ECO:0000313" key="3">
    <source>
        <dbReference type="Proteomes" id="UP000016223"/>
    </source>
</evidence>
<keyword evidence="1" id="KW-0472">Membrane</keyword>
<dbReference type="RefSeq" id="WP_021009199.1">
    <property type="nucleotide sequence ID" value="NC_022247.1"/>
</dbReference>
<evidence type="ECO:0000256" key="1">
    <source>
        <dbReference type="SAM" id="Phobius"/>
    </source>
</evidence>
<keyword evidence="1" id="KW-1133">Transmembrane helix</keyword>